<dbReference type="GO" id="GO:0046872">
    <property type="term" value="F:metal ion binding"/>
    <property type="evidence" value="ECO:0007669"/>
    <property type="project" value="UniProtKB-KW"/>
</dbReference>
<dbReference type="AlphaFoldDB" id="A0AAD4URG8"/>
<comment type="catalytic activity">
    <reaction evidence="17">
        <text>L-threonyl-[protein] + ATP = O-phospho-L-threonyl-[protein] + ADP + H(+)</text>
        <dbReference type="Rhea" id="RHEA:46608"/>
        <dbReference type="Rhea" id="RHEA-COMP:11060"/>
        <dbReference type="Rhea" id="RHEA-COMP:11605"/>
        <dbReference type="ChEBI" id="CHEBI:15378"/>
        <dbReference type="ChEBI" id="CHEBI:30013"/>
        <dbReference type="ChEBI" id="CHEBI:30616"/>
        <dbReference type="ChEBI" id="CHEBI:61977"/>
        <dbReference type="ChEBI" id="CHEBI:456216"/>
        <dbReference type="EC" id="2.7.11.1"/>
    </reaction>
    <physiologicalReaction direction="left-to-right" evidence="17">
        <dbReference type="Rhea" id="RHEA:46609"/>
    </physiologicalReaction>
</comment>
<evidence type="ECO:0000256" key="1">
    <source>
        <dbReference type="ARBA" id="ARBA00001946"/>
    </source>
</evidence>
<organism evidence="25 26">
    <name type="scientific">Ovis ammon polii</name>
    <dbReference type="NCBI Taxonomy" id="230172"/>
    <lineage>
        <taxon>Eukaryota</taxon>
        <taxon>Metazoa</taxon>
        <taxon>Chordata</taxon>
        <taxon>Craniata</taxon>
        <taxon>Vertebrata</taxon>
        <taxon>Euteleostomi</taxon>
        <taxon>Mammalia</taxon>
        <taxon>Eutheria</taxon>
        <taxon>Laurasiatheria</taxon>
        <taxon>Artiodactyla</taxon>
        <taxon>Ruminantia</taxon>
        <taxon>Pecora</taxon>
        <taxon>Bovidae</taxon>
        <taxon>Caprinae</taxon>
        <taxon>Ovis</taxon>
    </lineage>
</organism>
<dbReference type="CDD" id="cd14019">
    <property type="entry name" value="STKc_Cdc7"/>
    <property type="match status" value="1"/>
</dbReference>
<keyword evidence="9" id="KW-0479">Metal-binding</keyword>
<evidence type="ECO:0000256" key="3">
    <source>
        <dbReference type="ARBA" id="ARBA00012513"/>
    </source>
</evidence>
<dbReference type="GO" id="GO:0005524">
    <property type="term" value="F:ATP binding"/>
    <property type="evidence" value="ECO:0007669"/>
    <property type="project" value="UniProtKB-UniRule"/>
</dbReference>
<dbReference type="InterPro" id="IPR011009">
    <property type="entry name" value="Kinase-like_dom_sf"/>
</dbReference>
<keyword evidence="26" id="KW-1185">Reference proteome</keyword>
<evidence type="ECO:0000256" key="7">
    <source>
        <dbReference type="ARBA" id="ARBA00022618"/>
    </source>
</evidence>
<comment type="subcellular location">
    <subcellularLocation>
        <location evidence="2">Nucleus</location>
    </subcellularLocation>
</comment>
<keyword evidence="15" id="KW-0539">Nucleus</keyword>
<evidence type="ECO:0000256" key="22">
    <source>
        <dbReference type="PROSITE-ProRule" id="PRU10141"/>
    </source>
</evidence>
<dbReference type="GO" id="GO:0005634">
    <property type="term" value="C:nucleus"/>
    <property type="evidence" value="ECO:0007669"/>
    <property type="project" value="UniProtKB-SubCell"/>
</dbReference>
<dbReference type="PROSITE" id="PS00107">
    <property type="entry name" value="PROTEIN_KINASE_ATP"/>
    <property type="match status" value="1"/>
</dbReference>
<evidence type="ECO:0000256" key="9">
    <source>
        <dbReference type="ARBA" id="ARBA00022723"/>
    </source>
</evidence>
<dbReference type="Gene3D" id="3.90.1300.10">
    <property type="entry name" value="Amidase signature (AS) domain"/>
    <property type="match status" value="1"/>
</dbReference>
<comment type="cofactor">
    <cofactor evidence="1">
        <name>Mg(2+)</name>
        <dbReference type="ChEBI" id="CHEBI:18420"/>
    </cofactor>
</comment>
<dbReference type="InterPro" id="IPR000719">
    <property type="entry name" value="Prot_kinase_dom"/>
</dbReference>
<comment type="function">
    <text evidence="19">Kinase involved in initiation of DNA replication. Phosphorylates critical substrates that regulate the G1/S phase transition and initiation of DNA replication, such as MCM proteins and CLASPIN.</text>
</comment>
<evidence type="ECO:0000256" key="14">
    <source>
        <dbReference type="ARBA" id="ARBA00022843"/>
    </source>
</evidence>
<evidence type="ECO:0000256" key="8">
    <source>
        <dbReference type="ARBA" id="ARBA00022679"/>
    </source>
</evidence>
<evidence type="ECO:0000256" key="13">
    <source>
        <dbReference type="ARBA" id="ARBA00022842"/>
    </source>
</evidence>
<comment type="caution">
    <text evidence="25">The sequence shown here is derived from an EMBL/GenBank/DDBJ whole genome shotgun (WGS) entry which is preliminary data.</text>
</comment>
<evidence type="ECO:0000313" key="25">
    <source>
        <dbReference type="EMBL" id="KAI4549330.1"/>
    </source>
</evidence>
<evidence type="ECO:0000256" key="5">
    <source>
        <dbReference type="ARBA" id="ARBA00022527"/>
    </source>
</evidence>
<evidence type="ECO:0000256" key="17">
    <source>
        <dbReference type="ARBA" id="ARBA00048659"/>
    </source>
</evidence>
<sequence length="821" mass="89777">MGFAALGSDTGGSTRNPAAHCGVVGLKPSYGLVSRHGLIPLVNSMDVPGILTRCVDDAATVLGILAGHDPEDSTTIQDPVKPFILPSLTDVSKLCIGIPKEYLTPELSSEVQSLWSKAANLFESEGAKVTEISLPHTSYSIVLCTSEEASNMARFDGLEYGHRCDNDVSTEAMYAATRREGFNDVVKPFSTLRPPQPDSLPLQFPPQSATGDSSDRQFSLQPLLLLWSPYGHDPVAGILHPTCFVMEPALGIRMDEPMTFSPLGGQFQADGSLKKQEQNFKQPGVKKDIEKLYEAVPQLGNLFKIKDKIGEGTFSSVYLATAQLQVGPEEKIALKHLIPTSHPIRIAAELQCLTVAGGQDNVMGVKYCFRKNDHVVIAMPYLEHESFLDILNSLSFQEVREYMFNLFKALKRIHQFGIVHRDVKPSNFLYNRRLKKYALVDFGLAQGTHDTKIELLKFVQSEAHQESCSQNKSYVITGNKISLSGPAAPKELDQQSTLKTSVKRPYTNAQIQTKHGKDGKEGSVGLSVQRSVFGERNFNIHSSISHESPAVKLMKQSKTVDLLSRKLGTKKKTISTKVMNSGVMRKTASSCPASLTCDCYATDKVCSICLSRRQQVAPRAGTPGFRAPEVLTKCPNQTTAIDMWSAGVIFLSLLSGRYPFYKASDDLTALAQIMTIRGSRETIQAAKTFGKSILCSKEVPAQDLRKLCEKLRGVNSHTPKLTSDIQECSSHDPAFSEKTENHKIVNCIQTPQAQPSGSSSYEGGSSGCGGNFEASATSLEGWDEVPDEAYDLLDKLLDLNPASRITAAEALLHPFFKDMSL</sequence>
<dbReference type="FunFam" id="3.30.200.20:FF:000287">
    <property type="entry name" value="Cell division cycle 7-related protein kinase"/>
    <property type="match status" value="1"/>
</dbReference>
<feature type="binding site" evidence="22">
    <location>
        <position position="335"/>
    </location>
    <ligand>
        <name>ATP</name>
        <dbReference type="ChEBI" id="CHEBI:30616"/>
    </ligand>
</feature>
<dbReference type="InterPro" id="IPR023631">
    <property type="entry name" value="Amidase_dom"/>
</dbReference>
<keyword evidence="12 22" id="KW-0067">ATP-binding</keyword>
<dbReference type="EMBL" id="JAKZEL010000001">
    <property type="protein sequence ID" value="KAI4549330.1"/>
    <property type="molecule type" value="Genomic_DNA"/>
</dbReference>
<evidence type="ECO:0000256" key="20">
    <source>
        <dbReference type="ARBA" id="ARBA00065396"/>
    </source>
</evidence>
<evidence type="ECO:0000256" key="10">
    <source>
        <dbReference type="ARBA" id="ARBA00022741"/>
    </source>
</evidence>
<dbReference type="Proteomes" id="UP001214576">
    <property type="component" value="Unassembled WGS sequence"/>
</dbReference>
<accession>A0AAD4URG8</accession>
<name>A0AAD4URG8_OVIAM</name>
<keyword evidence="6" id="KW-0597">Phosphoprotein</keyword>
<protein>
    <recommendedName>
        <fullName evidence="21">Cell division cycle 7-related protein kinase</fullName>
        <ecNumber evidence="3">2.7.11.1</ecNumber>
    </recommendedName>
</protein>
<proteinExistence type="predicted"/>
<evidence type="ECO:0000256" key="12">
    <source>
        <dbReference type="ARBA" id="ARBA00022840"/>
    </source>
</evidence>
<dbReference type="FunFam" id="1.10.510.10:FF:000483">
    <property type="entry name" value="Cell division cycle 7-related protein kinase"/>
    <property type="match status" value="1"/>
</dbReference>
<dbReference type="InterPro" id="IPR036928">
    <property type="entry name" value="AS_sf"/>
</dbReference>
<dbReference type="Pfam" id="PF01425">
    <property type="entry name" value="Amidase"/>
    <property type="match status" value="1"/>
</dbReference>
<keyword evidence="14" id="KW-0832">Ubl conjugation</keyword>
<evidence type="ECO:0000256" key="4">
    <source>
        <dbReference type="ARBA" id="ARBA00022499"/>
    </source>
</evidence>
<keyword evidence="11" id="KW-0418">Kinase</keyword>
<dbReference type="PROSITE" id="PS00108">
    <property type="entry name" value="PROTEIN_KINASE_ST"/>
    <property type="match status" value="1"/>
</dbReference>
<dbReference type="SMART" id="SM00220">
    <property type="entry name" value="S_TKc"/>
    <property type="match status" value="1"/>
</dbReference>
<evidence type="ECO:0000256" key="15">
    <source>
        <dbReference type="ARBA" id="ARBA00023242"/>
    </source>
</evidence>
<evidence type="ECO:0000256" key="6">
    <source>
        <dbReference type="ARBA" id="ARBA00022553"/>
    </source>
</evidence>
<evidence type="ECO:0000256" key="19">
    <source>
        <dbReference type="ARBA" id="ARBA00057827"/>
    </source>
</evidence>
<dbReference type="PANTHER" id="PTHR44167">
    <property type="entry name" value="OVARIAN-SPECIFIC SERINE/THREONINE-PROTEIN KINASE LOK-RELATED"/>
    <property type="match status" value="1"/>
</dbReference>
<dbReference type="Pfam" id="PF00069">
    <property type="entry name" value="Pkinase"/>
    <property type="match status" value="2"/>
</dbReference>
<comment type="subunit">
    <text evidence="20">Forms a complex with either DBF4/DBF4A or DBF4B, leading to the activation of the kinase activity. Interacts with CLASPIN (via the acidic patch); the interaction is required for phosphorylation of MCM proteins and CLASPIN.</text>
</comment>
<dbReference type="SUPFAM" id="SSF75304">
    <property type="entry name" value="Amidase signature (AS) enzymes"/>
    <property type="match status" value="1"/>
</dbReference>
<keyword evidence="5" id="KW-0723">Serine/threonine-protein kinase</keyword>
<dbReference type="PROSITE" id="PS50011">
    <property type="entry name" value="PROTEIN_KINASE_DOM"/>
    <property type="match status" value="1"/>
</dbReference>
<evidence type="ECO:0000256" key="21">
    <source>
        <dbReference type="ARBA" id="ARBA00070601"/>
    </source>
</evidence>
<evidence type="ECO:0000256" key="23">
    <source>
        <dbReference type="SAM" id="MobiDB-lite"/>
    </source>
</evidence>
<dbReference type="SUPFAM" id="SSF56112">
    <property type="entry name" value="Protein kinase-like (PK-like)"/>
    <property type="match status" value="1"/>
</dbReference>
<feature type="domain" description="Protein kinase" evidence="24">
    <location>
        <begin position="303"/>
        <end position="816"/>
    </location>
</feature>
<keyword evidence="13" id="KW-0460">Magnesium</keyword>
<evidence type="ECO:0000256" key="11">
    <source>
        <dbReference type="ARBA" id="ARBA00022777"/>
    </source>
</evidence>
<evidence type="ECO:0000256" key="18">
    <source>
        <dbReference type="ARBA" id="ARBA00048977"/>
    </source>
</evidence>
<keyword evidence="7" id="KW-0132">Cell division</keyword>
<dbReference type="Gene3D" id="3.30.200.20">
    <property type="entry name" value="Phosphorylase Kinase, domain 1"/>
    <property type="match status" value="1"/>
</dbReference>
<dbReference type="GO" id="GO:0051301">
    <property type="term" value="P:cell division"/>
    <property type="evidence" value="ECO:0007669"/>
    <property type="project" value="UniProtKB-KW"/>
</dbReference>
<dbReference type="PANTHER" id="PTHR44167:SF23">
    <property type="entry name" value="CDC7 KINASE, ISOFORM A-RELATED"/>
    <property type="match status" value="1"/>
</dbReference>
<keyword evidence="4" id="KW-1017">Isopeptide bond</keyword>
<keyword evidence="16" id="KW-0131">Cell cycle</keyword>
<feature type="compositionally biased region" description="Polar residues" evidence="23">
    <location>
        <begin position="205"/>
        <end position="215"/>
    </location>
</feature>
<evidence type="ECO:0000313" key="26">
    <source>
        <dbReference type="Proteomes" id="UP001214576"/>
    </source>
</evidence>
<dbReference type="Gene3D" id="1.10.510.10">
    <property type="entry name" value="Transferase(Phosphotransferase) domain 1"/>
    <property type="match status" value="2"/>
</dbReference>
<comment type="catalytic activity">
    <reaction evidence="18">
        <text>L-seryl-[protein] + ATP = O-phospho-L-seryl-[protein] + ADP + H(+)</text>
        <dbReference type="Rhea" id="RHEA:17989"/>
        <dbReference type="Rhea" id="RHEA-COMP:9863"/>
        <dbReference type="Rhea" id="RHEA-COMP:11604"/>
        <dbReference type="ChEBI" id="CHEBI:15378"/>
        <dbReference type="ChEBI" id="CHEBI:29999"/>
        <dbReference type="ChEBI" id="CHEBI:30616"/>
        <dbReference type="ChEBI" id="CHEBI:83421"/>
        <dbReference type="ChEBI" id="CHEBI:456216"/>
        <dbReference type="EC" id="2.7.11.1"/>
    </reaction>
    <physiologicalReaction direction="left-to-right" evidence="18">
        <dbReference type="Rhea" id="RHEA:17990"/>
    </physiologicalReaction>
</comment>
<dbReference type="EC" id="2.7.11.1" evidence="3"/>
<evidence type="ECO:0000256" key="2">
    <source>
        <dbReference type="ARBA" id="ARBA00004123"/>
    </source>
</evidence>
<keyword evidence="8" id="KW-0808">Transferase</keyword>
<reference evidence="25" key="1">
    <citation type="submission" date="2022-03" db="EMBL/GenBank/DDBJ databases">
        <title>Genomic analyses of argali, domestic sheep and their hybrids provide insights into chromosomal evolution, heterosis and genetic basis of agronomic traits.</title>
        <authorList>
            <person name="Li M."/>
        </authorList>
    </citation>
    <scope>NUCLEOTIDE SEQUENCE</scope>
    <source>
        <strain evidence="25">CAU-MHL-2022a</strain>
        <tissue evidence="25">Skin</tissue>
    </source>
</reference>
<feature type="region of interest" description="Disordered" evidence="23">
    <location>
        <begin position="194"/>
        <end position="215"/>
    </location>
</feature>
<dbReference type="GO" id="GO:0004674">
    <property type="term" value="F:protein serine/threonine kinase activity"/>
    <property type="evidence" value="ECO:0007669"/>
    <property type="project" value="UniProtKB-KW"/>
</dbReference>
<dbReference type="InterPro" id="IPR017441">
    <property type="entry name" value="Protein_kinase_ATP_BS"/>
</dbReference>
<gene>
    <name evidence="25" type="ORF">MG293_001660</name>
</gene>
<evidence type="ECO:0000259" key="24">
    <source>
        <dbReference type="PROSITE" id="PS50011"/>
    </source>
</evidence>
<dbReference type="InterPro" id="IPR008271">
    <property type="entry name" value="Ser/Thr_kinase_AS"/>
</dbReference>
<evidence type="ECO:0000256" key="16">
    <source>
        <dbReference type="ARBA" id="ARBA00023306"/>
    </source>
</evidence>
<keyword evidence="10 22" id="KW-0547">Nucleotide-binding</keyword>
<dbReference type="GO" id="GO:0044773">
    <property type="term" value="P:mitotic DNA damage checkpoint signaling"/>
    <property type="evidence" value="ECO:0007669"/>
    <property type="project" value="TreeGrafter"/>
</dbReference>